<dbReference type="Pfam" id="PF04085">
    <property type="entry name" value="MreC"/>
    <property type="match status" value="1"/>
</dbReference>
<reference evidence="10" key="1">
    <citation type="journal article" date="2019" name="Int. J. Syst. Evol. Microbiol.">
        <title>The Global Catalogue of Microorganisms (GCM) 10K type strain sequencing project: providing services to taxonomists for standard genome sequencing and annotation.</title>
        <authorList>
            <consortium name="The Broad Institute Genomics Platform"/>
            <consortium name="The Broad Institute Genome Sequencing Center for Infectious Disease"/>
            <person name="Wu L."/>
            <person name="Ma J."/>
        </authorList>
    </citation>
    <scope>NUCLEOTIDE SEQUENCE [LARGE SCALE GENOMIC DNA]</scope>
    <source>
        <strain evidence="10">GH52</strain>
    </source>
</reference>
<evidence type="ECO:0000313" key="10">
    <source>
        <dbReference type="Proteomes" id="UP001597362"/>
    </source>
</evidence>
<accession>A0ABW4YLS0</accession>
<evidence type="ECO:0000256" key="1">
    <source>
        <dbReference type="ARBA" id="ARBA00009369"/>
    </source>
</evidence>
<dbReference type="PANTHER" id="PTHR34138:SF1">
    <property type="entry name" value="CELL SHAPE-DETERMINING PROTEIN MREC"/>
    <property type="match status" value="1"/>
</dbReference>
<dbReference type="PIRSF" id="PIRSF038471">
    <property type="entry name" value="MreC"/>
    <property type="match status" value="1"/>
</dbReference>
<evidence type="ECO:0000313" key="9">
    <source>
        <dbReference type="EMBL" id="MFD2116477.1"/>
    </source>
</evidence>
<evidence type="ECO:0000259" key="8">
    <source>
        <dbReference type="Pfam" id="PF04085"/>
    </source>
</evidence>
<dbReference type="InterPro" id="IPR007221">
    <property type="entry name" value="MreC"/>
</dbReference>
<keyword evidence="3 5" id="KW-0133">Cell shape</keyword>
<name>A0ABW4YLS0_9BACL</name>
<feature type="domain" description="Rod shape-determining protein MreC beta-barrel core" evidence="8">
    <location>
        <begin position="122"/>
        <end position="278"/>
    </location>
</feature>
<evidence type="ECO:0000256" key="5">
    <source>
        <dbReference type="PIRNR" id="PIRNR038471"/>
    </source>
</evidence>
<keyword evidence="10" id="KW-1185">Reference proteome</keyword>
<sequence length="288" mass="32294">MRNKRVIMLMIGVILFVAGIGYSITDRGELSLPEKIMKDTSAFVQQWFYKPAGHIAGFFSDIRNLRDIHQENERLRLTVAAYTRDKVHYNFTQKENERLKDMLHFTEQQRQLHNYNYLVAQVVAVSNDANNRAINIDIGSKHGVQRNMAVITVDGLVGLVSSVSPFSSTVTPITELSEFSSTFNSIAATALNREEESFGILSDYNKTIDRLIMTKISENDQLDVDDTVITSGFGGIYPRGLIVGTVESKQVGEYGLTHTAHIKMAAKLDHLTEVFVVQTANAVKMEDE</sequence>
<evidence type="ECO:0000256" key="7">
    <source>
        <dbReference type="SAM" id="Phobius"/>
    </source>
</evidence>
<dbReference type="EMBL" id="JBHUHO010000030">
    <property type="protein sequence ID" value="MFD2116477.1"/>
    <property type="molecule type" value="Genomic_DNA"/>
</dbReference>
<keyword evidence="7" id="KW-1133">Transmembrane helix</keyword>
<comment type="similarity">
    <text evidence="1 5">Belongs to the MreC family.</text>
</comment>
<dbReference type="InterPro" id="IPR042177">
    <property type="entry name" value="Cell/Rod_1"/>
</dbReference>
<evidence type="ECO:0000256" key="4">
    <source>
        <dbReference type="ARBA" id="ARBA00032089"/>
    </source>
</evidence>
<dbReference type="InterPro" id="IPR055342">
    <property type="entry name" value="MreC_beta-barrel_core"/>
</dbReference>
<dbReference type="Proteomes" id="UP001597362">
    <property type="component" value="Unassembled WGS sequence"/>
</dbReference>
<evidence type="ECO:0000256" key="6">
    <source>
        <dbReference type="SAM" id="Coils"/>
    </source>
</evidence>
<proteinExistence type="inferred from homology"/>
<gene>
    <name evidence="9" type="primary">mreC</name>
    <name evidence="9" type="ORF">ACFSJH_12160</name>
</gene>
<keyword evidence="7" id="KW-0472">Membrane</keyword>
<feature type="coiled-coil region" evidence="6">
    <location>
        <begin position="65"/>
        <end position="109"/>
    </location>
</feature>
<dbReference type="PANTHER" id="PTHR34138">
    <property type="entry name" value="CELL SHAPE-DETERMINING PROTEIN MREC"/>
    <property type="match status" value="1"/>
</dbReference>
<keyword evidence="6" id="KW-0175">Coiled coil</keyword>
<feature type="transmembrane region" description="Helical" evidence="7">
    <location>
        <begin position="7"/>
        <end position="25"/>
    </location>
</feature>
<protein>
    <recommendedName>
        <fullName evidence="2 5">Cell shape-determining protein MreC</fullName>
    </recommendedName>
    <alternativeName>
        <fullName evidence="4 5">Cell shape protein MreC</fullName>
    </alternativeName>
</protein>
<organism evidence="9 10">
    <name type="scientific">Paenibacillus yanchengensis</name>
    <dbReference type="NCBI Taxonomy" id="2035833"/>
    <lineage>
        <taxon>Bacteria</taxon>
        <taxon>Bacillati</taxon>
        <taxon>Bacillota</taxon>
        <taxon>Bacilli</taxon>
        <taxon>Bacillales</taxon>
        <taxon>Paenibacillaceae</taxon>
        <taxon>Paenibacillus</taxon>
    </lineage>
</organism>
<dbReference type="InterPro" id="IPR042175">
    <property type="entry name" value="Cell/Rod_MreC_2"/>
</dbReference>
<evidence type="ECO:0000256" key="2">
    <source>
        <dbReference type="ARBA" id="ARBA00013855"/>
    </source>
</evidence>
<dbReference type="NCBIfam" id="TIGR00219">
    <property type="entry name" value="mreC"/>
    <property type="match status" value="1"/>
</dbReference>
<keyword evidence="7" id="KW-0812">Transmembrane</keyword>
<comment type="caution">
    <text evidence="9">The sequence shown here is derived from an EMBL/GenBank/DDBJ whole genome shotgun (WGS) entry which is preliminary data.</text>
</comment>
<dbReference type="RefSeq" id="WP_377772677.1">
    <property type="nucleotide sequence ID" value="NZ_JBHUHO010000030.1"/>
</dbReference>
<evidence type="ECO:0000256" key="3">
    <source>
        <dbReference type="ARBA" id="ARBA00022960"/>
    </source>
</evidence>
<comment type="function">
    <text evidence="5">Involved in formation and maintenance of cell shape.</text>
</comment>
<dbReference type="Gene3D" id="2.40.10.350">
    <property type="entry name" value="Rod shape-determining protein MreC, domain 2"/>
    <property type="match status" value="1"/>
</dbReference>
<dbReference type="Gene3D" id="2.40.10.340">
    <property type="entry name" value="Rod shape-determining protein MreC, domain 1"/>
    <property type="match status" value="1"/>
</dbReference>